<organism evidence="2 3">
    <name type="scientific">Tupaia chinensis</name>
    <name type="common">Chinese tree shrew</name>
    <name type="synonym">Tupaia belangeri chinensis</name>
    <dbReference type="NCBI Taxonomy" id="246437"/>
    <lineage>
        <taxon>Eukaryota</taxon>
        <taxon>Metazoa</taxon>
        <taxon>Chordata</taxon>
        <taxon>Craniata</taxon>
        <taxon>Vertebrata</taxon>
        <taxon>Euteleostomi</taxon>
        <taxon>Mammalia</taxon>
        <taxon>Eutheria</taxon>
        <taxon>Euarchontoglires</taxon>
        <taxon>Scandentia</taxon>
        <taxon>Tupaiidae</taxon>
        <taxon>Tupaia</taxon>
    </lineage>
</organism>
<dbReference type="Proteomes" id="UP000011518">
    <property type="component" value="Unassembled WGS sequence"/>
</dbReference>
<keyword evidence="3" id="KW-1185">Reference proteome</keyword>
<gene>
    <name evidence="2" type="ORF">TREES_T100011688</name>
</gene>
<dbReference type="InParanoid" id="L9L138"/>
<protein>
    <submittedName>
        <fullName evidence="2">Uncharacterized protein</fullName>
    </submittedName>
</protein>
<sequence>MLDRVPVLICRRGDATGTLLVTGETTAQTIQGSQLKAAIYAPGHASGNRKTSRELEQKPSVKGSRAEKSRLKSVDSTLACGPIQHGRQWGQHPEPGRRAALWLHPAHLCTA</sequence>
<reference evidence="3" key="2">
    <citation type="journal article" date="2013" name="Nat. Commun.">
        <title>Genome of the Chinese tree shrew.</title>
        <authorList>
            <person name="Fan Y."/>
            <person name="Huang Z.Y."/>
            <person name="Cao C.C."/>
            <person name="Chen C.S."/>
            <person name="Chen Y.X."/>
            <person name="Fan D.D."/>
            <person name="He J."/>
            <person name="Hou H.L."/>
            <person name="Hu L."/>
            <person name="Hu X.T."/>
            <person name="Jiang X.T."/>
            <person name="Lai R."/>
            <person name="Lang Y.S."/>
            <person name="Liang B."/>
            <person name="Liao S.G."/>
            <person name="Mu D."/>
            <person name="Ma Y.Y."/>
            <person name="Niu Y.Y."/>
            <person name="Sun X.Q."/>
            <person name="Xia J.Q."/>
            <person name="Xiao J."/>
            <person name="Xiong Z.Q."/>
            <person name="Xu L."/>
            <person name="Yang L."/>
            <person name="Zhang Y."/>
            <person name="Zhao W."/>
            <person name="Zhao X.D."/>
            <person name="Zheng Y.T."/>
            <person name="Zhou J.M."/>
            <person name="Zhu Y.B."/>
            <person name="Zhang G.J."/>
            <person name="Wang J."/>
            <person name="Yao Y.G."/>
        </authorList>
    </citation>
    <scope>NUCLEOTIDE SEQUENCE [LARGE SCALE GENOMIC DNA]</scope>
</reference>
<reference evidence="3" key="1">
    <citation type="submission" date="2012-07" db="EMBL/GenBank/DDBJ databases">
        <title>Genome of the Chinese tree shrew, a rising model animal genetically related to primates.</title>
        <authorList>
            <person name="Zhang G."/>
            <person name="Fan Y."/>
            <person name="Yao Y."/>
            <person name="Huang Z."/>
        </authorList>
    </citation>
    <scope>NUCLEOTIDE SEQUENCE [LARGE SCALE GENOMIC DNA]</scope>
</reference>
<evidence type="ECO:0000256" key="1">
    <source>
        <dbReference type="SAM" id="MobiDB-lite"/>
    </source>
</evidence>
<evidence type="ECO:0000313" key="3">
    <source>
        <dbReference type="Proteomes" id="UP000011518"/>
    </source>
</evidence>
<evidence type="ECO:0000313" key="2">
    <source>
        <dbReference type="EMBL" id="ELW68766.1"/>
    </source>
</evidence>
<name>L9L138_TUPCH</name>
<feature type="compositionally biased region" description="Basic and acidic residues" evidence="1">
    <location>
        <begin position="51"/>
        <end position="73"/>
    </location>
</feature>
<accession>L9L138</accession>
<feature type="region of interest" description="Disordered" evidence="1">
    <location>
        <begin position="42"/>
        <end position="75"/>
    </location>
</feature>
<proteinExistence type="predicted"/>
<dbReference type="AlphaFoldDB" id="L9L138"/>
<dbReference type="EMBL" id="KB320558">
    <property type="protein sequence ID" value="ELW68766.1"/>
    <property type="molecule type" value="Genomic_DNA"/>
</dbReference>